<feature type="domain" description="Glycoside hydrolase family 31 TIM barrel" evidence="4">
    <location>
        <begin position="267"/>
        <end position="495"/>
    </location>
</feature>
<dbReference type="GO" id="GO:0006491">
    <property type="term" value="P:N-glycan processing"/>
    <property type="evidence" value="ECO:0007669"/>
    <property type="project" value="TreeGrafter"/>
</dbReference>
<protein>
    <submittedName>
        <fullName evidence="6">Jg1906 protein</fullName>
    </submittedName>
</protein>
<dbReference type="AlphaFoldDB" id="A0A8S4R394"/>
<dbReference type="Gene3D" id="2.60.40.1760">
    <property type="entry name" value="glycosyl hydrolase (family 31)"/>
    <property type="match status" value="1"/>
</dbReference>
<name>A0A8S4R394_9NEOP</name>
<feature type="domain" description="Glycosyl hydrolase family 31 C-terminal" evidence="5">
    <location>
        <begin position="501"/>
        <end position="587"/>
    </location>
</feature>
<dbReference type="InterPro" id="IPR017853">
    <property type="entry name" value="GH"/>
</dbReference>
<dbReference type="InterPro" id="IPR000322">
    <property type="entry name" value="Glyco_hydro_31_TIM"/>
</dbReference>
<dbReference type="SUPFAM" id="SSF51011">
    <property type="entry name" value="Glycosyl hydrolase domain"/>
    <property type="match status" value="1"/>
</dbReference>
<comment type="caution">
    <text evidence="6">The sequence shown here is derived from an EMBL/GenBank/DDBJ whole genome shotgun (WGS) entry which is preliminary data.</text>
</comment>
<evidence type="ECO:0000313" key="7">
    <source>
        <dbReference type="Proteomes" id="UP000838756"/>
    </source>
</evidence>
<dbReference type="InterPro" id="IPR013780">
    <property type="entry name" value="Glyco_hydro_b"/>
</dbReference>
<reference evidence="6" key="1">
    <citation type="submission" date="2022-03" db="EMBL/GenBank/DDBJ databases">
        <authorList>
            <person name="Lindestad O."/>
        </authorList>
    </citation>
    <scope>NUCLEOTIDE SEQUENCE</scope>
</reference>
<dbReference type="Gene3D" id="2.60.40.1180">
    <property type="entry name" value="Golgi alpha-mannosidase II"/>
    <property type="match status" value="1"/>
</dbReference>
<dbReference type="Proteomes" id="UP000838756">
    <property type="component" value="Unassembled WGS sequence"/>
</dbReference>
<gene>
    <name evidence="6" type="primary">jg1906</name>
    <name evidence="6" type="ORF">PAEG_LOCUS9618</name>
</gene>
<dbReference type="GO" id="GO:0005975">
    <property type="term" value="P:carbohydrate metabolic process"/>
    <property type="evidence" value="ECO:0007669"/>
    <property type="project" value="InterPro"/>
</dbReference>
<evidence type="ECO:0000256" key="1">
    <source>
        <dbReference type="ARBA" id="ARBA00007806"/>
    </source>
</evidence>
<feature type="transmembrane region" description="Helical" evidence="3">
    <location>
        <begin position="41"/>
        <end position="60"/>
    </location>
</feature>
<keyword evidence="2" id="KW-0378">Hydrolase</keyword>
<keyword evidence="7" id="KW-1185">Reference proteome</keyword>
<dbReference type="Pfam" id="PF01055">
    <property type="entry name" value="Glyco_hydro_31_2nd"/>
    <property type="match status" value="1"/>
</dbReference>
<dbReference type="SUPFAM" id="SSF51445">
    <property type="entry name" value="(Trans)glycosidases"/>
    <property type="match status" value="1"/>
</dbReference>
<keyword evidence="3" id="KW-0472">Membrane</keyword>
<evidence type="ECO:0000259" key="5">
    <source>
        <dbReference type="Pfam" id="PF21365"/>
    </source>
</evidence>
<evidence type="ECO:0000313" key="6">
    <source>
        <dbReference type="EMBL" id="CAH2230403.1"/>
    </source>
</evidence>
<keyword evidence="3" id="KW-1133">Transmembrane helix</keyword>
<comment type="similarity">
    <text evidence="1 2">Belongs to the glycosyl hydrolase 31 family.</text>
</comment>
<dbReference type="GO" id="GO:0090599">
    <property type="term" value="F:alpha-glucosidase activity"/>
    <property type="evidence" value="ECO:0007669"/>
    <property type="project" value="TreeGrafter"/>
</dbReference>
<evidence type="ECO:0000256" key="2">
    <source>
        <dbReference type="RuleBase" id="RU361185"/>
    </source>
</evidence>
<dbReference type="OrthoDB" id="5839090at2759"/>
<accession>A0A8S4R394</accession>
<dbReference type="Pfam" id="PF21365">
    <property type="entry name" value="Glyco_hydro_31_3rd"/>
    <property type="match status" value="1"/>
</dbReference>
<dbReference type="EMBL" id="CAKXAJ010024807">
    <property type="protein sequence ID" value="CAH2230403.1"/>
    <property type="molecule type" value="Genomic_DNA"/>
</dbReference>
<evidence type="ECO:0000256" key="3">
    <source>
        <dbReference type="SAM" id="Phobius"/>
    </source>
</evidence>
<dbReference type="PANTHER" id="PTHR22762">
    <property type="entry name" value="ALPHA-GLUCOSIDASE"/>
    <property type="match status" value="1"/>
</dbReference>
<sequence length="712" mass="81011">MIPHINDSKEEFVDSEVFYPYEKLNNIKWYDRILLNQPLKITIVFIILGIAVPLLLYHFYFFTALNIPPSDGFSIGSCLIPRETRLACGVGQMPEEECHHQCCYDRNLHMCFHRIPSRFSYIIDQPWSDDIVLHPRIATVPFSNQNSIPQVRLSIDEESATHLAITFYNSRNTSFPSKRLSDKEYSYEVGTPEINIAVNASQGTIFNTAGGPLIASDNIWEIAFKLTNETMYGLGEIPLKKNTTKIIYSNDGDMSSIPLIFAKINTSFHGLLIDVNEPTEILVHPGGQIVVRSITNYGLKFHLFVGPEPKGIMEDVMKIIGHHKQLEYWMLGIHNFENAFANTPQWNLSLVNDNQLYLFKHNTYGNDFAKAFAKKDNSTPIWSSSLWMNGGFAINRQNIDASWTNLHRELIAAALGGISGHWLWSSPICGDTENFNHTTQSNLCVKWYLAATYFPMIKIHSRKYMRYPTAFNGTHRSIIIEALNRRLGLLPYFYTTLQEGPLLRPMFYQFPLSEALHDIDTQFSVGDSLLVVPNLTPFQSHVHMWLPPGTWYELWSGLKLEANEGDPITMMTAEADFLTFIKGGSILIYQKEAQSTAESTQFLTPFSVIIALECTTDNETSVCQASGKQFITKNMSLVFVANDTNMTITADGKDFDPICDIGSGFWAYDIQFINIYGMDEEMNNYDNYRQLNTFVDLCHLETDEEIVVNLLS</sequence>
<dbReference type="Gene3D" id="3.20.20.80">
    <property type="entry name" value="Glycosidases"/>
    <property type="match status" value="1"/>
</dbReference>
<keyword evidence="3" id="KW-0812">Transmembrane</keyword>
<keyword evidence="2" id="KW-0326">Glycosidase</keyword>
<evidence type="ECO:0000259" key="4">
    <source>
        <dbReference type="Pfam" id="PF01055"/>
    </source>
</evidence>
<dbReference type="InterPro" id="IPR048395">
    <property type="entry name" value="Glyco_hydro_31_C"/>
</dbReference>
<organism evidence="6 7">
    <name type="scientific">Pararge aegeria aegeria</name>
    <dbReference type="NCBI Taxonomy" id="348720"/>
    <lineage>
        <taxon>Eukaryota</taxon>
        <taxon>Metazoa</taxon>
        <taxon>Ecdysozoa</taxon>
        <taxon>Arthropoda</taxon>
        <taxon>Hexapoda</taxon>
        <taxon>Insecta</taxon>
        <taxon>Pterygota</taxon>
        <taxon>Neoptera</taxon>
        <taxon>Endopterygota</taxon>
        <taxon>Lepidoptera</taxon>
        <taxon>Glossata</taxon>
        <taxon>Ditrysia</taxon>
        <taxon>Papilionoidea</taxon>
        <taxon>Nymphalidae</taxon>
        <taxon>Satyrinae</taxon>
        <taxon>Satyrini</taxon>
        <taxon>Parargina</taxon>
        <taxon>Pararge</taxon>
    </lineage>
</organism>
<proteinExistence type="inferred from homology"/>
<dbReference type="PANTHER" id="PTHR22762:SF167">
    <property type="entry name" value="LYSOSOMAL ALPHA-GLUCOSIDASE-LIKE PROTEIN"/>
    <property type="match status" value="1"/>
</dbReference>